<dbReference type="InterPro" id="IPR011063">
    <property type="entry name" value="TilS/TtcA_N"/>
</dbReference>
<evidence type="ECO:0000313" key="11">
    <source>
        <dbReference type="Proteomes" id="UP000483379"/>
    </source>
</evidence>
<dbReference type="NCBIfam" id="TIGR02433">
    <property type="entry name" value="lysidine_TilS_C"/>
    <property type="match status" value="1"/>
</dbReference>
<evidence type="ECO:0000256" key="4">
    <source>
        <dbReference type="ARBA" id="ARBA00022694"/>
    </source>
</evidence>
<dbReference type="SMART" id="SM00977">
    <property type="entry name" value="TilS_C"/>
    <property type="match status" value="1"/>
</dbReference>
<dbReference type="InterPro" id="IPR012795">
    <property type="entry name" value="tRNA_Ile_lys_synt_N"/>
</dbReference>
<keyword evidence="3 8" id="KW-0436">Ligase</keyword>
<dbReference type="Pfam" id="PF09179">
    <property type="entry name" value="TilS"/>
    <property type="match status" value="1"/>
</dbReference>
<comment type="function">
    <text evidence="8">Ligates lysine onto the cytidine present at position 34 of the AUA codon-specific tRNA(Ile) that contains the anticodon CAU, in an ATP-dependent manner. Cytidine is converted to lysidine, thus changing the amino acid specificity of the tRNA from methionine to isoleucine.</text>
</comment>
<dbReference type="InterPro" id="IPR014729">
    <property type="entry name" value="Rossmann-like_a/b/a_fold"/>
</dbReference>
<comment type="caution">
    <text evidence="10">The sequence shown here is derived from an EMBL/GenBank/DDBJ whole genome shotgun (WGS) entry which is preliminary data.</text>
</comment>
<comment type="similarity">
    <text evidence="8">Belongs to the tRNA(Ile)-lysidine synthase family.</text>
</comment>
<evidence type="ECO:0000259" key="9">
    <source>
        <dbReference type="SMART" id="SM00977"/>
    </source>
</evidence>
<evidence type="ECO:0000313" key="10">
    <source>
        <dbReference type="EMBL" id="NEV64158.1"/>
    </source>
</evidence>
<dbReference type="RefSeq" id="WP_164454692.1">
    <property type="nucleotide sequence ID" value="NZ_JAAIJQ010000076.1"/>
</dbReference>
<dbReference type="GO" id="GO:0006400">
    <property type="term" value="P:tRNA modification"/>
    <property type="evidence" value="ECO:0007669"/>
    <property type="project" value="UniProtKB-UniRule"/>
</dbReference>
<dbReference type="Pfam" id="PF11734">
    <property type="entry name" value="TilS_C"/>
    <property type="match status" value="1"/>
</dbReference>
<keyword evidence="6 8" id="KW-0067">ATP-binding</keyword>
<evidence type="ECO:0000256" key="1">
    <source>
        <dbReference type="ARBA" id="ARBA00004496"/>
    </source>
</evidence>
<evidence type="ECO:0000256" key="7">
    <source>
        <dbReference type="ARBA" id="ARBA00048539"/>
    </source>
</evidence>
<dbReference type="Gene3D" id="3.40.50.620">
    <property type="entry name" value="HUPs"/>
    <property type="match status" value="1"/>
</dbReference>
<comment type="catalytic activity">
    <reaction evidence="7 8">
        <text>cytidine(34) in tRNA(Ile2) + L-lysine + ATP = lysidine(34) in tRNA(Ile2) + AMP + diphosphate + H(+)</text>
        <dbReference type="Rhea" id="RHEA:43744"/>
        <dbReference type="Rhea" id="RHEA-COMP:10625"/>
        <dbReference type="Rhea" id="RHEA-COMP:10670"/>
        <dbReference type="ChEBI" id="CHEBI:15378"/>
        <dbReference type="ChEBI" id="CHEBI:30616"/>
        <dbReference type="ChEBI" id="CHEBI:32551"/>
        <dbReference type="ChEBI" id="CHEBI:33019"/>
        <dbReference type="ChEBI" id="CHEBI:82748"/>
        <dbReference type="ChEBI" id="CHEBI:83665"/>
        <dbReference type="ChEBI" id="CHEBI:456215"/>
        <dbReference type="EC" id="6.3.4.19"/>
    </reaction>
</comment>
<protein>
    <recommendedName>
        <fullName evidence="8">tRNA(Ile)-lysidine synthase</fullName>
        <ecNumber evidence="8">6.3.4.19</ecNumber>
    </recommendedName>
    <alternativeName>
        <fullName evidence="8">tRNA(Ile)-2-lysyl-cytidine synthase</fullName>
    </alternativeName>
    <alternativeName>
        <fullName evidence="8">tRNA(Ile)-lysidine synthetase</fullName>
    </alternativeName>
</protein>
<dbReference type="InterPro" id="IPR015262">
    <property type="entry name" value="tRNA_Ile_lys_synt_subst-bd"/>
</dbReference>
<comment type="subcellular location">
    <subcellularLocation>
        <location evidence="1 8">Cytoplasm</location>
    </subcellularLocation>
</comment>
<feature type="binding site" evidence="8">
    <location>
        <begin position="27"/>
        <end position="32"/>
    </location>
    <ligand>
        <name>ATP</name>
        <dbReference type="ChEBI" id="CHEBI:30616"/>
    </ligand>
</feature>
<dbReference type="SUPFAM" id="SSF82829">
    <property type="entry name" value="MesJ substrate recognition domain-like"/>
    <property type="match status" value="1"/>
</dbReference>
<dbReference type="CDD" id="cd01992">
    <property type="entry name" value="TilS_N"/>
    <property type="match status" value="1"/>
</dbReference>
<dbReference type="Proteomes" id="UP000483379">
    <property type="component" value="Unassembled WGS sequence"/>
</dbReference>
<dbReference type="EMBL" id="JAAIJQ010000076">
    <property type="protein sequence ID" value="NEV64158.1"/>
    <property type="molecule type" value="Genomic_DNA"/>
</dbReference>
<keyword evidence="5 8" id="KW-0547">Nucleotide-binding</keyword>
<dbReference type="GO" id="GO:0032267">
    <property type="term" value="F:tRNA(Ile)-lysidine synthase activity"/>
    <property type="evidence" value="ECO:0007669"/>
    <property type="project" value="UniProtKB-EC"/>
</dbReference>
<dbReference type="Pfam" id="PF01171">
    <property type="entry name" value="ATP_bind_3"/>
    <property type="match status" value="1"/>
</dbReference>
<gene>
    <name evidence="8 10" type="primary">tilS</name>
    <name evidence="10" type="ORF">G3446_20100</name>
</gene>
<keyword evidence="2 8" id="KW-0963">Cytoplasm</keyword>
<evidence type="ECO:0000256" key="8">
    <source>
        <dbReference type="HAMAP-Rule" id="MF_01161"/>
    </source>
</evidence>
<keyword evidence="11" id="KW-1185">Reference proteome</keyword>
<dbReference type="InterPro" id="IPR012796">
    <property type="entry name" value="Lysidine-tRNA-synth_C"/>
</dbReference>
<evidence type="ECO:0000256" key="2">
    <source>
        <dbReference type="ARBA" id="ARBA00022490"/>
    </source>
</evidence>
<proteinExistence type="inferred from homology"/>
<dbReference type="GO" id="GO:0005737">
    <property type="term" value="C:cytoplasm"/>
    <property type="evidence" value="ECO:0007669"/>
    <property type="project" value="UniProtKB-SubCell"/>
</dbReference>
<dbReference type="AlphaFoldDB" id="A0A6M0K304"/>
<feature type="domain" description="Lysidine-tRNA(Ile) synthetase C-terminal" evidence="9">
    <location>
        <begin position="370"/>
        <end position="441"/>
    </location>
</feature>
<evidence type="ECO:0000256" key="3">
    <source>
        <dbReference type="ARBA" id="ARBA00022598"/>
    </source>
</evidence>
<dbReference type="NCBIfam" id="TIGR02432">
    <property type="entry name" value="lysidine_TilS_N"/>
    <property type="match status" value="1"/>
</dbReference>
<sequence>MPGLDTTELARQLGAYPGAARIWVAFSGGMDSSVLLAALHDVKDALPGVLRAVHVDHGLHPESRRWAEHCAAFCDARSIPLTVERIRVVPAAGDSLEAVAREARYGVFKGLLGRRELLLTAHHQDDQAETLLLALLRGSGVRGLAAMPVSAPLGRGRLVRPLLGRPRTEIARFAAERGLAWIEDPSNAQTDLDRNFLRHRVLPMLQDRWPAVSATLSRSARHCAEAAGLVAGLAHDVLPQVLGECKASLSIGMLIQLDRPLQKAVLRAWLELYGFPLPDARHLERILAEVLPARPDASPLVAWKGCQIRRYRDHLLCMVPLPEPPAERLRIPWSIAATPAILELPGQLGSLEWRPDHSHPATARRQPEALEVRFAQPGQRCRARPEGHTRALKDHFQAAGVPNWLRPYAPMVFCGDRLVAVAGVCACATEWVDALPGTLLWQGRAPEPLDGFFQREIRVSLPGSR</sequence>
<reference evidence="10 11" key="1">
    <citation type="submission" date="2020-02" db="EMBL/GenBank/DDBJ databases">
        <title>Genome sequences of Thiorhodococcus mannitoliphagus and Thiorhodococcus minor, purple sulfur photosynthetic bacteria in the gammaproteobacterial family, Chromatiaceae.</title>
        <authorList>
            <person name="Aviles F.A."/>
            <person name="Meyer T.E."/>
            <person name="Kyndt J.A."/>
        </authorList>
    </citation>
    <scope>NUCLEOTIDE SEQUENCE [LARGE SCALE GENOMIC DNA]</scope>
    <source>
        <strain evidence="10 11">DSM 11518</strain>
    </source>
</reference>
<dbReference type="SUPFAM" id="SSF56037">
    <property type="entry name" value="PheT/TilS domain"/>
    <property type="match status" value="1"/>
</dbReference>
<dbReference type="PANTHER" id="PTHR43033">
    <property type="entry name" value="TRNA(ILE)-LYSIDINE SYNTHASE-RELATED"/>
    <property type="match status" value="1"/>
</dbReference>
<name>A0A6M0K304_9GAMM</name>
<comment type="domain">
    <text evidence="8">The N-terminal region contains the highly conserved SGGXDS motif, predicted to be a P-loop motif involved in ATP binding.</text>
</comment>
<dbReference type="SUPFAM" id="SSF52402">
    <property type="entry name" value="Adenine nucleotide alpha hydrolases-like"/>
    <property type="match status" value="1"/>
</dbReference>
<dbReference type="PANTHER" id="PTHR43033:SF1">
    <property type="entry name" value="TRNA(ILE)-LYSIDINE SYNTHASE-RELATED"/>
    <property type="match status" value="1"/>
</dbReference>
<dbReference type="Gene3D" id="1.20.59.20">
    <property type="match status" value="1"/>
</dbReference>
<dbReference type="GO" id="GO:0005524">
    <property type="term" value="F:ATP binding"/>
    <property type="evidence" value="ECO:0007669"/>
    <property type="project" value="UniProtKB-UniRule"/>
</dbReference>
<accession>A0A6M0K304</accession>
<evidence type="ECO:0000256" key="6">
    <source>
        <dbReference type="ARBA" id="ARBA00022840"/>
    </source>
</evidence>
<keyword evidence="4 8" id="KW-0819">tRNA processing</keyword>
<evidence type="ECO:0000256" key="5">
    <source>
        <dbReference type="ARBA" id="ARBA00022741"/>
    </source>
</evidence>
<dbReference type="HAMAP" id="MF_01161">
    <property type="entry name" value="tRNA_Ile_lys_synt"/>
    <property type="match status" value="1"/>
</dbReference>
<dbReference type="EC" id="6.3.4.19" evidence="8"/>
<organism evidence="10 11">
    <name type="scientific">Thiorhodococcus minor</name>
    <dbReference type="NCBI Taxonomy" id="57489"/>
    <lineage>
        <taxon>Bacteria</taxon>
        <taxon>Pseudomonadati</taxon>
        <taxon>Pseudomonadota</taxon>
        <taxon>Gammaproteobacteria</taxon>
        <taxon>Chromatiales</taxon>
        <taxon>Chromatiaceae</taxon>
        <taxon>Thiorhodococcus</taxon>
    </lineage>
</organism>
<dbReference type="InterPro" id="IPR012094">
    <property type="entry name" value="tRNA_Ile_lys_synt"/>
</dbReference>